<keyword evidence="2" id="KW-1185">Reference proteome</keyword>
<accession>A0AAD3S2U8</accession>
<dbReference type="Proteomes" id="UP001279734">
    <property type="component" value="Unassembled WGS sequence"/>
</dbReference>
<organism evidence="1 2">
    <name type="scientific">Nepenthes gracilis</name>
    <name type="common">Slender pitcher plant</name>
    <dbReference type="NCBI Taxonomy" id="150966"/>
    <lineage>
        <taxon>Eukaryota</taxon>
        <taxon>Viridiplantae</taxon>
        <taxon>Streptophyta</taxon>
        <taxon>Embryophyta</taxon>
        <taxon>Tracheophyta</taxon>
        <taxon>Spermatophyta</taxon>
        <taxon>Magnoliopsida</taxon>
        <taxon>eudicotyledons</taxon>
        <taxon>Gunneridae</taxon>
        <taxon>Pentapetalae</taxon>
        <taxon>Caryophyllales</taxon>
        <taxon>Nepenthaceae</taxon>
        <taxon>Nepenthes</taxon>
    </lineage>
</organism>
<protein>
    <submittedName>
        <fullName evidence="1">Uncharacterized protein</fullName>
    </submittedName>
</protein>
<comment type="caution">
    <text evidence="1">The sequence shown here is derived from an EMBL/GenBank/DDBJ whole genome shotgun (WGS) entry which is preliminary data.</text>
</comment>
<dbReference type="AlphaFoldDB" id="A0AAD3S2U8"/>
<evidence type="ECO:0000313" key="1">
    <source>
        <dbReference type="EMBL" id="GMH03412.1"/>
    </source>
</evidence>
<proteinExistence type="predicted"/>
<name>A0AAD3S2U8_NEPGR</name>
<gene>
    <name evidence="1" type="ORF">Nepgr_005251</name>
</gene>
<dbReference type="EMBL" id="BSYO01000004">
    <property type="protein sequence ID" value="GMH03412.1"/>
    <property type="molecule type" value="Genomic_DNA"/>
</dbReference>
<sequence>MPPIDVYGKSGKCSVAEEALPQPESLPTPIAVLNLESLSGGIETPALPFDDSRALTRPNSPSTIRCLRQTRIWGLPGLLI</sequence>
<reference evidence="1" key="1">
    <citation type="submission" date="2023-05" db="EMBL/GenBank/DDBJ databases">
        <title>Nepenthes gracilis genome sequencing.</title>
        <authorList>
            <person name="Fukushima K."/>
        </authorList>
    </citation>
    <scope>NUCLEOTIDE SEQUENCE</scope>
    <source>
        <strain evidence="1">SING2019-196</strain>
    </source>
</reference>
<evidence type="ECO:0000313" key="2">
    <source>
        <dbReference type="Proteomes" id="UP001279734"/>
    </source>
</evidence>